<evidence type="ECO:0000256" key="8">
    <source>
        <dbReference type="ARBA" id="ARBA00022801"/>
    </source>
</evidence>
<evidence type="ECO:0000256" key="12">
    <source>
        <dbReference type="ARBA" id="ARBA00023295"/>
    </source>
</evidence>
<keyword evidence="11" id="KW-0234">DNA repair</keyword>
<evidence type="ECO:0000313" key="14">
    <source>
        <dbReference type="EMBL" id="MFC7273820.1"/>
    </source>
</evidence>
<dbReference type="Gene3D" id="1.10.1670.10">
    <property type="entry name" value="Helix-hairpin-Helix base-excision DNA repair enzymes (C-terminal)"/>
    <property type="match status" value="1"/>
</dbReference>
<reference evidence="15" key="1">
    <citation type="journal article" date="2019" name="Int. J. Syst. Evol. Microbiol.">
        <title>The Global Catalogue of Microorganisms (GCM) 10K type strain sequencing project: providing services to taxonomists for standard genome sequencing and annotation.</title>
        <authorList>
            <consortium name="The Broad Institute Genomics Platform"/>
            <consortium name="The Broad Institute Genome Sequencing Center for Infectious Disease"/>
            <person name="Wu L."/>
            <person name="Ma J."/>
        </authorList>
    </citation>
    <scope>NUCLEOTIDE SEQUENCE [LARGE SCALE GENOMIC DNA]</scope>
    <source>
        <strain evidence="15">XZYJT-10</strain>
    </source>
</reference>
<evidence type="ECO:0000313" key="15">
    <source>
        <dbReference type="Proteomes" id="UP001596548"/>
    </source>
</evidence>
<evidence type="ECO:0000256" key="10">
    <source>
        <dbReference type="ARBA" id="ARBA00023014"/>
    </source>
</evidence>
<dbReference type="Proteomes" id="UP001596548">
    <property type="component" value="Unassembled WGS sequence"/>
</dbReference>
<evidence type="ECO:0000256" key="4">
    <source>
        <dbReference type="ARBA" id="ARBA00012045"/>
    </source>
</evidence>
<evidence type="ECO:0000256" key="1">
    <source>
        <dbReference type="ARBA" id="ARBA00000843"/>
    </source>
</evidence>
<evidence type="ECO:0000256" key="5">
    <source>
        <dbReference type="ARBA" id="ARBA00022023"/>
    </source>
</evidence>
<dbReference type="InterPro" id="IPR023170">
    <property type="entry name" value="HhH_base_excis_C"/>
</dbReference>
<dbReference type="CDD" id="cd00056">
    <property type="entry name" value="ENDO3c"/>
    <property type="match status" value="1"/>
</dbReference>
<dbReference type="InterPro" id="IPR011257">
    <property type="entry name" value="DNA_glycosylase"/>
</dbReference>
<keyword evidence="9" id="KW-0408">Iron</keyword>
<dbReference type="EC" id="3.2.2.31" evidence="4"/>
<dbReference type="InterPro" id="IPR004036">
    <property type="entry name" value="Endonuclease-III-like_CS2"/>
</dbReference>
<organism evidence="14 15">
    <name type="scientific">Paractinoplanes rhizophilus</name>
    <dbReference type="NCBI Taxonomy" id="1416877"/>
    <lineage>
        <taxon>Bacteria</taxon>
        <taxon>Bacillati</taxon>
        <taxon>Actinomycetota</taxon>
        <taxon>Actinomycetes</taxon>
        <taxon>Micromonosporales</taxon>
        <taxon>Micromonosporaceae</taxon>
        <taxon>Paractinoplanes</taxon>
    </lineage>
</organism>
<dbReference type="InterPro" id="IPR003265">
    <property type="entry name" value="HhH-GPD_domain"/>
</dbReference>
<dbReference type="RefSeq" id="WP_378965445.1">
    <property type="nucleotide sequence ID" value="NZ_JBHTBJ010000004.1"/>
</dbReference>
<dbReference type="SMART" id="SM00478">
    <property type="entry name" value="ENDO3c"/>
    <property type="match status" value="1"/>
</dbReference>
<dbReference type="PANTHER" id="PTHR42944">
    <property type="entry name" value="ADENINE DNA GLYCOSYLASE"/>
    <property type="match status" value="1"/>
</dbReference>
<evidence type="ECO:0000256" key="9">
    <source>
        <dbReference type="ARBA" id="ARBA00023004"/>
    </source>
</evidence>
<dbReference type="Gene3D" id="1.10.340.30">
    <property type="entry name" value="Hypothetical protein, domain 2"/>
    <property type="match status" value="1"/>
</dbReference>
<evidence type="ECO:0000259" key="13">
    <source>
        <dbReference type="SMART" id="SM00478"/>
    </source>
</evidence>
<keyword evidence="15" id="KW-1185">Reference proteome</keyword>
<keyword evidence="10" id="KW-0411">Iron-sulfur</keyword>
<dbReference type="PANTHER" id="PTHR42944:SF1">
    <property type="entry name" value="ADENINE DNA GLYCOSYLASE"/>
    <property type="match status" value="1"/>
</dbReference>
<evidence type="ECO:0000256" key="6">
    <source>
        <dbReference type="ARBA" id="ARBA00022723"/>
    </source>
</evidence>
<evidence type="ECO:0000256" key="7">
    <source>
        <dbReference type="ARBA" id="ARBA00022763"/>
    </source>
</evidence>
<comment type="caution">
    <text evidence="14">The sequence shown here is derived from an EMBL/GenBank/DDBJ whole genome shotgun (WGS) entry which is preliminary data.</text>
</comment>
<dbReference type="InterPro" id="IPR044298">
    <property type="entry name" value="MIG/MutY"/>
</dbReference>
<dbReference type="SUPFAM" id="SSF48150">
    <property type="entry name" value="DNA-glycosylase"/>
    <property type="match status" value="1"/>
</dbReference>
<proteinExistence type="inferred from homology"/>
<dbReference type="InterPro" id="IPR000445">
    <property type="entry name" value="HhH_motif"/>
</dbReference>
<name>A0ABW2HL37_9ACTN</name>
<dbReference type="EMBL" id="JBHTBJ010000004">
    <property type="protein sequence ID" value="MFC7273820.1"/>
    <property type="molecule type" value="Genomic_DNA"/>
</dbReference>
<gene>
    <name evidence="14" type="ORF">ACFQS1_07510</name>
</gene>
<dbReference type="Pfam" id="PF00633">
    <property type="entry name" value="HHH"/>
    <property type="match status" value="1"/>
</dbReference>
<keyword evidence="6" id="KW-0479">Metal-binding</keyword>
<sequence length="307" mass="33572">MTFADDAIAWFDRNARDLPWREPTTTAWGVLVSEVMLQQTPVVRVEPAWRSWMTRWPTPADLAAEPPSEAIRMWGRLGYPRRAMRLHACAVAIVERHGGRVPDDLEQLLALPGVGTYTGRAVATFAYGQRHPVVDTNVRRVVSRAVEGKPDAGASTTAADLVAVEDLLPADEALAARASIAFMEIGAIVCTARAPRCTVCPFETACAWRATGEKLPEGPSRKPQRYAGTDRQVRGLLLEVLRHAHGPVPRQRLDVVWPDDVQRARALAGLVEDGLVEPLGAENFVLAGDAPRTAPTRWGGDDQSIRV</sequence>
<feature type="domain" description="HhH-GPD" evidence="13">
    <location>
        <begin position="36"/>
        <end position="188"/>
    </location>
</feature>
<evidence type="ECO:0000256" key="3">
    <source>
        <dbReference type="ARBA" id="ARBA00008343"/>
    </source>
</evidence>
<evidence type="ECO:0000256" key="11">
    <source>
        <dbReference type="ARBA" id="ARBA00023204"/>
    </source>
</evidence>
<dbReference type="PROSITE" id="PS01155">
    <property type="entry name" value="ENDONUCLEASE_III_2"/>
    <property type="match status" value="1"/>
</dbReference>
<accession>A0ABW2HL37</accession>
<keyword evidence="8" id="KW-0378">Hydrolase</keyword>
<evidence type="ECO:0000256" key="2">
    <source>
        <dbReference type="ARBA" id="ARBA00001966"/>
    </source>
</evidence>
<keyword evidence="12" id="KW-0326">Glycosidase</keyword>
<comment type="catalytic activity">
    <reaction evidence="1">
        <text>Hydrolyzes free adenine bases from 7,8-dihydro-8-oxoguanine:adenine mismatched double-stranded DNA, leaving an apurinic site.</text>
        <dbReference type="EC" id="3.2.2.31"/>
    </reaction>
</comment>
<comment type="cofactor">
    <cofactor evidence="2">
        <name>[4Fe-4S] cluster</name>
        <dbReference type="ChEBI" id="CHEBI:49883"/>
    </cofactor>
</comment>
<keyword evidence="7" id="KW-0227">DNA damage</keyword>
<protein>
    <recommendedName>
        <fullName evidence="5">Adenine DNA glycosylase</fullName>
        <ecNumber evidence="4">3.2.2.31</ecNumber>
    </recommendedName>
</protein>
<comment type="similarity">
    <text evidence="3">Belongs to the Nth/MutY family.</text>
</comment>
<dbReference type="Pfam" id="PF00730">
    <property type="entry name" value="HhH-GPD"/>
    <property type="match status" value="1"/>
</dbReference>